<protein>
    <submittedName>
        <fullName evidence="2">Uncharacterized protein</fullName>
    </submittedName>
</protein>
<feature type="transmembrane region" description="Helical" evidence="1">
    <location>
        <begin position="71"/>
        <end position="101"/>
    </location>
</feature>
<keyword evidence="1" id="KW-1133">Transmembrane helix</keyword>
<gene>
    <name evidence="2" type="ORF">CDO52_21535</name>
</gene>
<dbReference type="KEGG" id="ngv:CDO52_21535"/>
<accession>A0A223SA82</accession>
<proteinExistence type="predicted"/>
<dbReference type="RefSeq" id="WP_017619804.1">
    <property type="nucleotide sequence ID" value="NZ_ANBG01000267.1"/>
</dbReference>
<sequence length="114" mass="12164">MPIDLKTVRVLLFIIGGISVAGFFTFALADLNIDSGTQALSVITFALQAAGTLTLAASMAPRRSWVFYGTIGYTALALLFSLITFNILTLVVFALIGFFALRPASRAYLRGTPA</sequence>
<evidence type="ECO:0000313" key="2">
    <source>
        <dbReference type="EMBL" id="ASU85031.1"/>
    </source>
</evidence>
<feature type="transmembrane region" description="Helical" evidence="1">
    <location>
        <begin position="12"/>
        <end position="33"/>
    </location>
</feature>
<keyword evidence="3" id="KW-1185">Reference proteome</keyword>
<reference evidence="2 3" key="1">
    <citation type="submission" date="2017-08" db="EMBL/GenBank/DDBJ databases">
        <title>The complete genome sequence of Nocardiopsis gilva YIM 90087.</title>
        <authorList>
            <person name="Yin M."/>
            <person name="Tang S."/>
        </authorList>
    </citation>
    <scope>NUCLEOTIDE SEQUENCE [LARGE SCALE GENOMIC DNA]</scope>
    <source>
        <strain evidence="2 3">YIM 90087</strain>
    </source>
</reference>
<evidence type="ECO:0000313" key="3">
    <source>
        <dbReference type="Proteomes" id="UP000215005"/>
    </source>
</evidence>
<organism evidence="2 3">
    <name type="scientific">Nocardiopsis gilva YIM 90087</name>
    <dbReference type="NCBI Taxonomy" id="1235441"/>
    <lineage>
        <taxon>Bacteria</taxon>
        <taxon>Bacillati</taxon>
        <taxon>Actinomycetota</taxon>
        <taxon>Actinomycetes</taxon>
        <taxon>Streptosporangiales</taxon>
        <taxon>Nocardiopsidaceae</taxon>
        <taxon>Nocardiopsis</taxon>
    </lineage>
</organism>
<evidence type="ECO:0000256" key="1">
    <source>
        <dbReference type="SAM" id="Phobius"/>
    </source>
</evidence>
<name>A0A223SA82_9ACTN</name>
<feature type="transmembrane region" description="Helical" evidence="1">
    <location>
        <begin position="40"/>
        <end position="59"/>
    </location>
</feature>
<keyword evidence="1" id="KW-0472">Membrane</keyword>
<dbReference type="EMBL" id="CP022753">
    <property type="protein sequence ID" value="ASU85031.1"/>
    <property type="molecule type" value="Genomic_DNA"/>
</dbReference>
<dbReference type="Proteomes" id="UP000215005">
    <property type="component" value="Chromosome"/>
</dbReference>
<keyword evidence="1" id="KW-0812">Transmembrane</keyword>
<dbReference type="AlphaFoldDB" id="A0A223SA82"/>